<reference evidence="3" key="1">
    <citation type="submission" date="2020-11" db="EMBL/GenBank/DDBJ databases">
        <authorList>
            <person name="Whitehead M."/>
        </authorList>
    </citation>
    <scope>NUCLEOTIDE SEQUENCE</scope>
    <source>
        <strain evidence="3">EGII</strain>
    </source>
</reference>
<evidence type="ECO:0000313" key="4">
    <source>
        <dbReference type="Proteomes" id="UP000606786"/>
    </source>
</evidence>
<gene>
    <name evidence="3" type="ORF">CCAP1982_LOCUS14888</name>
</gene>
<protein>
    <submittedName>
        <fullName evidence="3">(Mediterranean fruit fly) hypothetical protein</fullName>
    </submittedName>
</protein>
<proteinExistence type="predicted"/>
<evidence type="ECO:0000256" key="1">
    <source>
        <dbReference type="PIRSR" id="PIRSR615527-1"/>
    </source>
</evidence>
<dbReference type="GO" id="GO:0005773">
    <property type="term" value="C:vacuole"/>
    <property type="evidence" value="ECO:0007669"/>
    <property type="project" value="TreeGrafter"/>
</dbReference>
<sequence>MSKINGVLMPGGATFFNQSSGYADAGHHIYNIAIEMNERGTYMPIWGTCLGYELLVYLTANNTDLRNDCSSSAQALPLEFEKDFQNSRLFAKASDEVIHILSTYNVTANFHISALRKRHLLPTA</sequence>
<dbReference type="PANTHER" id="PTHR11315">
    <property type="entry name" value="PROTEASE FAMILY C26 GAMMA-GLUTAMYL HYDROLASE"/>
    <property type="match status" value="1"/>
</dbReference>
<dbReference type="InterPro" id="IPR029062">
    <property type="entry name" value="Class_I_gatase-like"/>
</dbReference>
<dbReference type="PROSITE" id="PS51275">
    <property type="entry name" value="PEPTIDASE_C26_GGH"/>
    <property type="match status" value="1"/>
</dbReference>
<evidence type="ECO:0000256" key="2">
    <source>
        <dbReference type="PROSITE-ProRule" id="PRU00607"/>
    </source>
</evidence>
<dbReference type="PROSITE" id="PS51273">
    <property type="entry name" value="GATASE_TYPE_1"/>
    <property type="match status" value="1"/>
</dbReference>
<dbReference type="EMBL" id="CAJHJT010000034">
    <property type="protein sequence ID" value="CAD7006574.1"/>
    <property type="molecule type" value="Genomic_DNA"/>
</dbReference>
<name>A0A811V6Q6_CERCA</name>
<dbReference type="InterPro" id="IPR015527">
    <property type="entry name" value="Pept_C26_g-glut_hydrolase"/>
</dbReference>
<comment type="caution">
    <text evidence="2">Lacks conserved residue(s) required for the propagation of feature annotation.</text>
</comment>
<evidence type="ECO:0000313" key="3">
    <source>
        <dbReference type="EMBL" id="CAD7006574.1"/>
    </source>
</evidence>
<feature type="active site" description="Nucleophile" evidence="1">
    <location>
        <position position="49"/>
    </location>
</feature>
<dbReference type="Gene3D" id="3.40.50.880">
    <property type="match status" value="1"/>
</dbReference>
<comment type="caution">
    <text evidence="3">The sequence shown here is derived from an EMBL/GenBank/DDBJ whole genome shotgun (WGS) entry which is preliminary data.</text>
</comment>
<accession>A0A811V6Q6</accession>
<dbReference type="GO" id="GO:0034722">
    <property type="term" value="F:gamma-glutamyl-peptidase activity"/>
    <property type="evidence" value="ECO:0007669"/>
    <property type="project" value="TreeGrafter"/>
</dbReference>
<dbReference type="SUPFAM" id="SSF52317">
    <property type="entry name" value="Class I glutamine amidotransferase-like"/>
    <property type="match status" value="1"/>
</dbReference>
<dbReference type="OrthoDB" id="64220at2759"/>
<dbReference type="PANTHER" id="PTHR11315:SF0">
    <property type="entry name" value="FOLATE GAMMA-GLUTAMYL HYDROLASE"/>
    <property type="match status" value="1"/>
</dbReference>
<organism evidence="3 4">
    <name type="scientific">Ceratitis capitata</name>
    <name type="common">Mediterranean fruit fly</name>
    <name type="synonym">Tephritis capitata</name>
    <dbReference type="NCBI Taxonomy" id="7213"/>
    <lineage>
        <taxon>Eukaryota</taxon>
        <taxon>Metazoa</taxon>
        <taxon>Ecdysozoa</taxon>
        <taxon>Arthropoda</taxon>
        <taxon>Hexapoda</taxon>
        <taxon>Insecta</taxon>
        <taxon>Pterygota</taxon>
        <taxon>Neoptera</taxon>
        <taxon>Endopterygota</taxon>
        <taxon>Diptera</taxon>
        <taxon>Brachycera</taxon>
        <taxon>Muscomorpha</taxon>
        <taxon>Tephritoidea</taxon>
        <taxon>Tephritidae</taxon>
        <taxon>Ceratitis</taxon>
        <taxon>Ceratitis</taxon>
    </lineage>
</organism>
<dbReference type="Proteomes" id="UP000606786">
    <property type="component" value="Unassembled WGS sequence"/>
</dbReference>
<dbReference type="GO" id="GO:0046900">
    <property type="term" value="P:tetrahydrofolylpolyglutamate metabolic process"/>
    <property type="evidence" value="ECO:0007669"/>
    <property type="project" value="TreeGrafter"/>
</dbReference>
<dbReference type="AlphaFoldDB" id="A0A811V6Q6"/>
<keyword evidence="4" id="KW-1185">Reference proteome</keyword>